<name>A0AA86PPZ7_9EUKA</name>
<gene>
    <name evidence="1" type="ORF">HINF_LOCUS26544</name>
    <name evidence="2" type="ORF">HINF_LOCUS40289</name>
</gene>
<evidence type="ECO:0000313" key="3">
    <source>
        <dbReference type="Proteomes" id="UP001642409"/>
    </source>
</evidence>
<reference evidence="1" key="1">
    <citation type="submission" date="2023-06" db="EMBL/GenBank/DDBJ databases">
        <authorList>
            <person name="Kurt Z."/>
        </authorList>
    </citation>
    <scope>NUCLEOTIDE SEQUENCE</scope>
</reference>
<comment type="caution">
    <text evidence="1">The sequence shown here is derived from an EMBL/GenBank/DDBJ whole genome shotgun (WGS) entry which is preliminary data.</text>
</comment>
<evidence type="ECO:0000313" key="1">
    <source>
        <dbReference type="EMBL" id="CAI9938899.1"/>
    </source>
</evidence>
<reference evidence="2 3" key="2">
    <citation type="submission" date="2024-07" db="EMBL/GenBank/DDBJ databases">
        <authorList>
            <person name="Akdeniz Z."/>
        </authorList>
    </citation>
    <scope>NUCLEOTIDE SEQUENCE [LARGE SCALE GENOMIC DNA]</scope>
</reference>
<dbReference type="EMBL" id="CAXDID020000158">
    <property type="protein sequence ID" value="CAL6043879.1"/>
    <property type="molecule type" value="Genomic_DNA"/>
</dbReference>
<accession>A0AA86PPZ7</accession>
<sequence length="425" mass="48139">MFLYFHVLLKQQTMMIDKDRCVNYVYDRPQLQKMQLKQDLTFQDQIDCKINQNVIFLNVPNRQLQLDIDINIEQDNAIFSLFQLSNKLRIHNSNVKIQLKDKNSQLNLIQDATELRIYASIFTVEALVETFSSFSHLENAIINKTAFDFAVQSKNFTGIAENALKVQIIKVNIKLLIEAENGFGMFTNATEATITEININGAMKANNGAGIAQNVFVSMTMELCTYNLAINGQKITGFINTVNVGAKVNIDGIQCNGSVDDNGETKISLFVQENLGELVINSATGVIGGTWDKFAPYAELNEVQISQITINEVIFKTNGNNQYLFGLENNMNNTIIVIPSQKVQTELNGQTYSVSIKINFTTMLPQSLNYNFKTWITTFSQLAYQVVLFNKVLRFKIVILILNFNVYLKTATLQLWPQLTLQKQQ</sequence>
<keyword evidence="3" id="KW-1185">Reference proteome</keyword>
<protein>
    <submittedName>
        <fullName evidence="2">Hypothetical_protein</fullName>
    </submittedName>
</protein>
<dbReference type="AlphaFoldDB" id="A0AA86PPZ7"/>
<organism evidence="1">
    <name type="scientific">Hexamita inflata</name>
    <dbReference type="NCBI Taxonomy" id="28002"/>
    <lineage>
        <taxon>Eukaryota</taxon>
        <taxon>Metamonada</taxon>
        <taxon>Diplomonadida</taxon>
        <taxon>Hexamitidae</taxon>
        <taxon>Hexamitinae</taxon>
        <taxon>Hexamita</taxon>
    </lineage>
</organism>
<dbReference type="Proteomes" id="UP001642409">
    <property type="component" value="Unassembled WGS sequence"/>
</dbReference>
<proteinExistence type="predicted"/>
<evidence type="ECO:0000313" key="2">
    <source>
        <dbReference type="EMBL" id="CAL6043879.1"/>
    </source>
</evidence>
<dbReference type="EMBL" id="CATOUU010000657">
    <property type="protein sequence ID" value="CAI9938899.1"/>
    <property type="molecule type" value="Genomic_DNA"/>
</dbReference>